<feature type="non-terminal residue" evidence="1">
    <location>
        <position position="1"/>
    </location>
</feature>
<sequence>ISDPSMTWTDCLKDIIPALTKPINVNTVMLEL</sequence>
<protein>
    <submittedName>
        <fullName evidence="1">Uncharacterized protein</fullName>
    </submittedName>
</protein>
<gene>
    <name evidence="1" type="ORF">S01H1_49358</name>
</gene>
<name>X0WAL6_9ZZZZ</name>
<organism evidence="1">
    <name type="scientific">marine sediment metagenome</name>
    <dbReference type="NCBI Taxonomy" id="412755"/>
    <lineage>
        <taxon>unclassified sequences</taxon>
        <taxon>metagenomes</taxon>
        <taxon>ecological metagenomes</taxon>
    </lineage>
</organism>
<evidence type="ECO:0000313" key="1">
    <source>
        <dbReference type="EMBL" id="GAG21628.1"/>
    </source>
</evidence>
<accession>X0WAL6</accession>
<dbReference type="EMBL" id="BARS01031747">
    <property type="protein sequence ID" value="GAG21628.1"/>
    <property type="molecule type" value="Genomic_DNA"/>
</dbReference>
<dbReference type="AlphaFoldDB" id="X0WAL6"/>
<proteinExistence type="predicted"/>
<comment type="caution">
    <text evidence="1">The sequence shown here is derived from an EMBL/GenBank/DDBJ whole genome shotgun (WGS) entry which is preliminary data.</text>
</comment>
<reference evidence="1" key="1">
    <citation type="journal article" date="2014" name="Front. Microbiol.">
        <title>High frequency of phylogenetically diverse reductive dehalogenase-homologous genes in deep subseafloor sedimentary metagenomes.</title>
        <authorList>
            <person name="Kawai M."/>
            <person name="Futagami T."/>
            <person name="Toyoda A."/>
            <person name="Takaki Y."/>
            <person name="Nishi S."/>
            <person name="Hori S."/>
            <person name="Arai W."/>
            <person name="Tsubouchi T."/>
            <person name="Morono Y."/>
            <person name="Uchiyama I."/>
            <person name="Ito T."/>
            <person name="Fujiyama A."/>
            <person name="Inagaki F."/>
            <person name="Takami H."/>
        </authorList>
    </citation>
    <scope>NUCLEOTIDE SEQUENCE</scope>
    <source>
        <strain evidence="1">Expedition CK06-06</strain>
    </source>
</reference>